<dbReference type="eggNOG" id="COG0738">
    <property type="taxonomic scope" value="Bacteria"/>
</dbReference>
<dbReference type="PANTHER" id="PTHR23514">
    <property type="entry name" value="BYPASS OF STOP CODON PROTEIN 6"/>
    <property type="match status" value="1"/>
</dbReference>
<feature type="transmembrane region" description="Helical" evidence="5">
    <location>
        <begin position="50"/>
        <end position="70"/>
    </location>
</feature>
<evidence type="ECO:0000256" key="1">
    <source>
        <dbReference type="ARBA" id="ARBA00004141"/>
    </source>
</evidence>
<dbReference type="SUPFAM" id="SSF103473">
    <property type="entry name" value="MFS general substrate transporter"/>
    <property type="match status" value="1"/>
</dbReference>
<feature type="transmembrane region" description="Helical" evidence="5">
    <location>
        <begin position="12"/>
        <end position="30"/>
    </location>
</feature>
<comment type="subcellular location">
    <subcellularLocation>
        <location evidence="1">Membrane</location>
        <topology evidence="1">Multi-pass membrane protein</topology>
    </subcellularLocation>
</comment>
<name>A0A1H6WGY0_9MICO</name>
<dbReference type="Gene3D" id="1.20.1250.20">
    <property type="entry name" value="MFS general substrate transporter like domains"/>
    <property type="match status" value="2"/>
</dbReference>
<feature type="transmembrane region" description="Helical" evidence="5">
    <location>
        <begin position="219"/>
        <end position="237"/>
    </location>
</feature>
<keyword evidence="7" id="KW-1185">Reference proteome</keyword>
<feature type="transmembrane region" description="Helical" evidence="5">
    <location>
        <begin position="104"/>
        <end position="122"/>
    </location>
</feature>
<evidence type="ECO:0000256" key="3">
    <source>
        <dbReference type="ARBA" id="ARBA00022989"/>
    </source>
</evidence>
<evidence type="ECO:0000313" key="6">
    <source>
        <dbReference type="EMBL" id="SEJ14966.1"/>
    </source>
</evidence>
<feature type="transmembrane region" description="Helical" evidence="5">
    <location>
        <begin position="77"/>
        <end position="98"/>
    </location>
</feature>
<dbReference type="Proteomes" id="UP000183315">
    <property type="component" value="Unassembled WGS sequence"/>
</dbReference>
<feature type="transmembrane region" description="Helical" evidence="5">
    <location>
        <begin position="167"/>
        <end position="184"/>
    </location>
</feature>
<keyword evidence="2 5" id="KW-0812">Transmembrane</keyword>
<evidence type="ECO:0000256" key="5">
    <source>
        <dbReference type="SAM" id="Phobius"/>
    </source>
</evidence>
<sequence>MTHAAARVTSAHRGVLAIQWILGFYMATVSSRLPTITELLGVTTGELARLMLFGALGALCAMLVTGWSVARFGTYALLGWSAFLHLVAISAVGVSTAWGSQVLFAAANFFVAFAFATANVCVNAEAAEVERAIGRAVMPQFHAGFSVGLASGLAVGAWLSHVGVAPVWHFSAVALMLTVLRLSVRRVAVLDGSPRPDDARPGLGGPFAAAREEYRDRRVVLIGLIVFTAAAVEGAAGQWTSLAVVQAFGQTEAVGDLFYWLFVVSMVTVRWWGAPIIARLGRVVTLRVSAVLVATGLTLFAFTPTLALVPLAMVLWGLGAALTVPIGFSAASDDPRHAAARVAAVSSFMTIAGLTMPQIIGHLGDVVQLRVALMVVVIGTVISFTLARAVRAEGPLFRSHRALARREDAVALGPEQGVAGAAVAEIADVTEGGDAAADAECACPDRG</sequence>
<dbReference type="InterPro" id="IPR011701">
    <property type="entry name" value="MFS"/>
</dbReference>
<dbReference type="GO" id="GO:0022857">
    <property type="term" value="F:transmembrane transporter activity"/>
    <property type="evidence" value="ECO:0007669"/>
    <property type="project" value="InterPro"/>
</dbReference>
<feature type="transmembrane region" description="Helical" evidence="5">
    <location>
        <begin position="284"/>
        <end position="302"/>
    </location>
</feature>
<protein>
    <submittedName>
        <fullName evidence="6">Predicted arabinose efflux permease, MFS family</fullName>
    </submittedName>
</protein>
<evidence type="ECO:0000313" key="7">
    <source>
        <dbReference type="Proteomes" id="UP000183315"/>
    </source>
</evidence>
<evidence type="ECO:0000256" key="4">
    <source>
        <dbReference type="ARBA" id="ARBA00023136"/>
    </source>
</evidence>
<dbReference type="GO" id="GO:0016020">
    <property type="term" value="C:membrane"/>
    <property type="evidence" value="ECO:0007669"/>
    <property type="project" value="UniProtKB-SubCell"/>
</dbReference>
<dbReference type="RefSeq" id="WP_074789196.1">
    <property type="nucleotide sequence ID" value="NZ_BBLU01000003.1"/>
</dbReference>
<dbReference type="EMBL" id="FNZI01000002">
    <property type="protein sequence ID" value="SEJ14966.1"/>
    <property type="molecule type" value="Genomic_DNA"/>
</dbReference>
<dbReference type="OrthoDB" id="9809599at2"/>
<keyword evidence="3 5" id="KW-1133">Transmembrane helix</keyword>
<accession>A0A1H6WGY0</accession>
<evidence type="ECO:0000256" key="2">
    <source>
        <dbReference type="ARBA" id="ARBA00022692"/>
    </source>
</evidence>
<gene>
    <name evidence="6" type="ORF">SAMN05421637_0956</name>
</gene>
<dbReference type="PANTHER" id="PTHR23514:SF13">
    <property type="entry name" value="INNER MEMBRANE PROTEIN YBJJ"/>
    <property type="match status" value="1"/>
</dbReference>
<feature type="transmembrane region" description="Helical" evidence="5">
    <location>
        <begin position="371"/>
        <end position="390"/>
    </location>
</feature>
<dbReference type="Pfam" id="PF07690">
    <property type="entry name" value="MFS_1"/>
    <property type="match status" value="1"/>
</dbReference>
<feature type="transmembrane region" description="Helical" evidence="5">
    <location>
        <begin position="308"/>
        <end position="331"/>
    </location>
</feature>
<reference evidence="7" key="1">
    <citation type="submission" date="2016-10" db="EMBL/GenBank/DDBJ databases">
        <authorList>
            <person name="Varghese N."/>
        </authorList>
    </citation>
    <scope>NUCLEOTIDE SEQUENCE [LARGE SCALE GENOMIC DNA]</scope>
    <source>
        <strain evidence="7">DSM 24868</strain>
    </source>
</reference>
<dbReference type="InterPro" id="IPR051788">
    <property type="entry name" value="MFS_Transporter"/>
</dbReference>
<dbReference type="STRING" id="1043493.SAMN05421637_0956"/>
<dbReference type="AlphaFoldDB" id="A0A1H6WGY0"/>
<feature type="transmembrane region" description="Helical" evidence="5">
    <location>
        <begin position="143"/>
        <end position="161"/>
    </location>
</feature>
<keyword evidence="4 5" id="KW-0472">Membrane</keyword>
<proteinExistence type="predicted"/>
<feature type="transmembrane region" description="Helical" evidence="5">
    <location>
        <begin position="338"/>
        <end position="359"/>
    </location>
</feature>
<organism evidence="6 7">
    <name type="scientific">Demequina mangrovi</name>
    <dbReference type="NCBI Taxonomy" id="1043493"/>
    <lineage>
        <taxon>Bacteria</taxon>
        <taxon>Bacillati</taxon>
        <taxon>Actinomycetota</taxon>
        <taxon>Actinomycetes</taxon>
        <taxon>Micrococcales</taxon>
        <taxon>Demequinaceae</taxon>
        <taxon>Demequina</taxon>
    </lineage>
</organism>
<feature type="transmembrane region" description="Helical" evidence="5">
    <location>
        <begin position="257"/>
        <end position="277"/>
    </location>
</feature>
<dbReference type="InterPro" id="IPR036259">
    <property type="entry name" value="MFS_trans_sf"/>
</dbReference>